<name>A0ABU7I9T3_9SPHI</name>
<evidence type="ECO:0000313" key="2">
    <source>
        <dbReference type="EMBL" id="MEE1946225.1"/>
    </source>
</evidence>
<sequence>MKKGLTVHYILFVAGLALAAVAAYLITTDPDENLNSKLIVVFAGAFVGISQFMIIKHKRKLK</sequence>
<dbReference type="RefSeq" id="WP_330108533.1">
    <property type="nucleotide sequence ID" value="NZ_JAZDQT010000002.1"/>
</dbReference>
<keyword evidence="3" id="KW-1185">Reference proteome</keyword>
<dbReference type="Proteomes" id="UP001336835">
    <property type="component" value="Unassembled WGS sequence"/>
</dbReference>
<accession>A0ABU7I9T3</accession>
<reference evidence="2 3" key="1">
    <citation type="submission" date="2024-01" db="EMBL/GenBank/DDBJ databases">
        <title>Pedobacter sp. nov., isolated from fresh soil.</title>
        <authorList>
            <person name="Le N.T.T."/>
        </authorList>
    </citation>
    <scope>NUCLEOTIDE SEQUENCE [LARGE SCALE GENOMIC DNA]</scope>
    <source>
        <strain evidence="2 3">KR3-3</strain>
    </source>
</reference>
<comment type="caution">
    <text evidence="2">The sequence shown here is derived from an EMBL/GenBank/DDBJ whole genome shotgun (WGS) entry which is preliminary data.</text>
</comment>
<feature type="transmembrane region" description="Helical" evidence="1">
    <location>
        <begin position="38"/>
        <end position="55"/>
    </location>
</feature>
<feature type="transmembrane region" description="Helical" evidence="1">
    <location>
        <begin position="7"/>
        <end position="26"/>
    </location>
</feature>
<evidence type="ECO:0000313" key="3">
    <source>
        <dbReference type="Proteomes" id="UP001336835"/>
    </source>
</evidence>
<keyword evidence="1" id="KW-1133">Transmembrane helix</keyword>
<keyword evidence="1" id="KW-0472">Membrane</keyword>
<protein>
    <submittedName>
        <fullName evidence="2">Uncharacterized protein</fullName>
    </submittedName>
</protein>
<proteinExistence type="predicted"/>
<dbReference type="EMBL" id="JAZDQT010000002">
    <property type="protein sequence ID" value="MEE1946225.1"/>
    <property type="molecule type" value="Genomic_DNA"/>
</dbReference>
<organism evidence="2 3">
    <name type="scientific">Pedobacter albus</name>
    <dbReference type="NCBI Taxonomy" id="3113905"/>
    <lineage>
        <taxon>Bacteria</taxon>
        <taxon>Pseudomonadati</taxon>
        <taxon>Bacteroidota</taxon>
        <taxon>Sphingobacteriia</taxon>
        <taxon>Sphingobacteriales</taxon>
        <taxon>Sphingobacteriaceae</taxon>
        <taxon>Pedobacter</taxon>
    </lineage>
</organism>
<evidence type="ECO:0000256" key="1">
    <source>
        <dbReference type="SAM" id="Phobius"/>
    </source>
</evidence>
<gene>
    <name evidence="2" type="ORF">VRU48_13965</name>
</gene>
<keyword evidence="1" id="KW-0812">Transmembrane</keyword>